<evidence type="ECO:0000256" key="1">
    <source>
        <dbReference type="ARBA" id="ARBA00023015"/>
    </source>
</evidence>
<dbReference type="RefSeq" id="WP_215627791.1">
    <property type="nucleotide sequence ID" value="NZ_CP067089.2"/>
</dbReference>
<dbReference type="Pfam" id="PF13601">
    <property type="entry name" value="HTH_34"/>
    <property type="match status" value="1"/>
</dbReference>
<evidence type="ECO:0000256" key="2">
    <source>
        <dbReference type="ARBA" id="ARBA00023125"/>
    </source>
</evidence>
<dbReference type="PROSITE" id="PS50995">
    <property type="entry name" value="HTH_MARR_2"/>
    <property type="match status" value="1"/>
</dbReference>
<dbReference type="GO" id="GO:0003677">
    <property type="term" value="F:DNA binding"/>
    <property type="evidence" value="ECO:0007669"/>
    <property type="project" value="UniProtKB-KW"/>
</dbReference>
<dbReference type="PROSITE" id="PS01117">
    <property type="entry name" value="HTH_MARR_1"/>
    <property type="match status" value="1"/>
</dbReference>
<accession>A0A7T8BBE8</accession>
<dbReference type="EMBL" id="CP067089">
    <property type="protein sequence ID" value="QQO10487.1"/>
    <property type="molecule type" value="Genomic_DNA"/>
</dbReference>
<dbReference type="SUPFAM" id="SSF46785">
    <property type="entry name" value="Winged helix' DNA-binding domain"/>
    <property type="match status" value="1"/>
</dbReference>
<dbReference type="InterPro" id="IPR000835">
    <property type="entry name" value="HTH_MarR-typ"/>
</dbReference>
<keyword evidence="6" id="KW-1185">Reference proteome</keyword>
<dbReference type="PANTHER" id="PTHR42756:SF1">
    <property type="entry name" value="TRANSCRIPTIONAL REPRESSOR OF EMRAB OPERON"/>
    <property type="match status" value="1"/>
</dbReference>
<keyword evidence="1" id="KW-0805">Transcription regulation</keyword>
<reference evidence="5" key="1">
    <citation type="submission" date="2021-01" db="EMBL/GenBank/DDBJ databases">
        <title>Description of Breznakiella homolactica.</title>
        <authorList>
            <person name="Song Y."/>
            <person name="Brune A."/>
        </authorList>
    </citation>
    <scope>NUCLEOTIDE SEQUENCE</scope>
    <source>
        <strain evidence="5">RmG30</strain>
    </source>
</reference>
<dbReference type="KEGG" id="bhc:JFL75_06115"/>
<dbReference type="InterPro" id="IPR023187">
    <property type="entry name" value="Tscrpt_reg_MarR-type_CS"/>
</dbReference>
<protein>
    <submittedName>
        <fullName evidence="5">Transcriptional regulator</fullName>
    </submittedName>
</protein>
<gene>
    <name evidence="5" type="ORF">JFL75_06115</name>
</gene>
<organism evidence="5 6">
    <name type="scientific">Breznakiella homolactica</name>
    <dbReference type="NCBI Taxonomy" id="2798577"/>
    <lineage>
        <taxon>Bacteria</taxon>
        <taxon>Pseudomonadati</taxon>
        <taxon>Spirochaetota</taxon>
        <taxon>Spirochaetia</taxon>
        <taxon>Spirochaetales</taxon>
        <taxon>Breznakiellaceae</taxon>
        <taxon>Breznakiella</taxon>
    </lineage>
</organism>
<evidence type="ECO:0000313" key="5">
    <source>
        <dbReference type="EMBL" id="QQO10487.1"/>
    </source>
</evidence>
<dbReference type="InterPro" id="IPR036388">
    <property type="entry name" value="WH-like_DNA-bd_sf"/>
</dbReference>
<evidence type="ECO:0000313" key="6">
    <source>
        <dbReference type="Proteomes" id="UP000595917"/>
    </source>
</evidence>
<feature type="domain" description="HTH marR-type" evidence="4">
    <location>
        <begin position="6"/>
        <end position="145"/>
    </location>
</feature>
<keyword evidence="3" id="KW-0804">Transcription</keyword>
<proteinExistence type="predicted"/>
<dbReference type="PRINTS" id="PR00598">
    <property type="entry name" value="HTHMARR"/>
</dbReference>
<name>A0A7T8BBE8_9SPIR</name>
<dbReference type="InterPro" id="IPR027395">
    <property type="entry name" value="WH_DNA-bd_dom"/>
</dbReference>
<evidence type="ECO:0000256" key="3">
    <source>
        <dbReference type="ARBA" id="ARBA00023163"/>
    </source>
</evidence>
<dbReference type="Proteomes" id="UP000595917">
    <property type="component" value="Chromosome"/>
</dbReference>
<dbReference type="PANTHER" id="PTHR42756">
    <property type="entry name" value="TRANSCRIPTIONAL REGULATOR, MARR"/>
    <property type="match status" value="1"/>
</dbReference>
<dbReference type="GO" id="GO:0003700">
    <property type="term" value="F:DNA-binding transcription factor activity"/>
    <property type="evidence" value="ECO:0007669"/>
    <property type="project" value="InterPro"/>
</dbReference>
<sequence>MDQSLDTQLVHSIFRFKRLVSSGLGMDAAENKSAINMTELMLMNGIVNNTADSENNVGPSDIRSYLSISKGAVSQMLGSLEKKGFINREIDRNNRRNLIVTLTSEGRRILKRQYNEFSGKLEKIIGRLGEDDVTQMIRIVNRMITITNELAVESEHEQAG</sequence>
<dbReference type="InterPro" id="IPR036390">
    <property type="entry name" value="WH_DNA-bd_sf"/>
</dbReference>
<dbReference type="AlphaFoldDB" id="A0A7T8BBE8"/>
<keyword evidence="2" id="KW-0238">DNA-binding</keyword>
<evidence type="ECO:0000259" key="4">
    <source>
        <dbReference type="PROSITE" id="PS50995"/>
    </source>
</evidence>
<dbReference type="SMART" id="SM00347">
    <property type="entry name" value="HTH_MARR"/>
    <property type="match status" value="1"/>
</dbReference>
<dbReference type="Gene3D" id="1.10.10.10">
    <property type="entry name" value="Winged helix-like DNA-binding domain superfamily/Winged helix DNA-binding domain"/>
    <property type="match status" value="1"/>
</dbReference>